<reference evidence="15 16" key="1">
    <citation type="journal article" date="2017" name="Elife">
        <title>Extensive horizontal gene transfer in cheese-associated bacteria.</title>
        <authorList>
            <person name="Bonham K.S."/>
            <person name="Wolfe B.E."/>
            <person name="Dutton R.J."/>
        </authorList>
    </citation>
    <scope>NUCLEOTIDE SEQUENCE [LARGE SCALE GENOMIC DNA]</scope>
    <source>
        <strain evidence="15 16">341_9</strain>
    </source>
</reference>
<dbReference type="InterPro" id="IPR033248">
    <property type="entry name" value="Transketolase_C"/>
</dbReference>
<dbReference type="SUPFAM" id="SSF52922">
    <property type="entry name" value="TK C-terminal domain-like"/>
    <property type="match status" value="1"/>
</dbReference>
<dbReference type="Proteomes" id="UP000218598">
    <property type="component" value="Unassembled WGS sequence"/>
</dbReference>
<feature type="compositionally biased region" description="Low complexity" evidence="13">
    <location>
        <begin position="349"/>
        <end position="359"/>
    </location>
</feature>
<dbReference type="GO" id="GO:0019288">
    <property type="term" value="P:isopentenyl diphosphate biosynthetic process, methylerythritol 4-phosphate pathway"/>
    <property type="evidence" value="ECO:0007669"/>
    <property type="project" value="TreeGrafter"/>
</dbReference>
<evidence type="ECO:0000256" key="8">
    <source>
        <dbReference type="ARBA" id="ARBA00022723"/>
    </source>
</evidence>
<dbReference type="Pfam" id="PF02779">
    <property type="entry name" value="Transket_pyr"/>
    <property type="match status" value="1"/>
</dbReference>
<comment type="cofactor">
    <cofactor evidence="2">
        <name>thiamine diphosphate</name>
        <dbReference type="ChEBI" id="CHEBI:58937"/>
    </cofactor>
</comment>
<dbReference type="EMBL" id="NRGR01000011">
    <property type="protein sequence ID" value="PCC39917.1"/>
    <property type="molecule type" value="Genomic_DNA"/>
</dbReference>
<sequence length="688" mass="71475">MSCVGTGQLALGWQDPVPDTEGGSPVSTIHEHPERAVRGTIPLDPAGSALPRSLQETRSLQEPLDPSTGGETAAIPEDPGQLRALPVAALPALARSLRRRLVEITSRAGGHLGPNLGVVELTIALHRELRSPHEAIVFDTGHQAYVHKMLTGRADLVGLRRAGGVAGYPDRRESAHDVVENSHASGSIAWAHGIDRAHRMAGEDGVCAAVIGDGALTGGIGLEALNELGSDTGSRTIVVLNDNTRSYAPTIGGMARHLQALRDGAVPTGTDLFSALGLTYIGPIDGHDHAALAEALRYARRAAEDPALAGVMLHVVTRKGAGFARAESDALDRWHSTGPFALDPAPSIEAEQAEQAGQAEQHEEPVRTPAAATPAATWTSRAGAALLDAARADTRIVALSAAMVDPVGLSPLQRELPSRVIDVGIAEQLALATAAGLSRGGAKPVVALYATFLNRAFDQLLLDVALHREDVTITLDRAGVTGDDGPSHHGIWDLAMAAQVPGLSLWAPRDGLRLSAAIPAAIGHAGPSVVRFAKGACPAPLDAVASLEAGDVLWGDPHAPVDVLLVSIGALAHRAVDAARTVTQSRPEVNVVVLDPVRALPLTEPLLALAERSPAVVTVEDGVAERGIGAALAVRLSQRAARRSPSPLLRTLGVAQEFIPHASRDQILAAEGLDGEGIARALEDVLDL</sequence>
<dbReference type="PROSITE" id="PS00802">
    <property type="entry name" value="TRANSKETOLASE_2"/>
    <property type="match status" value="1"/>
</dbReference>
<evidence type="ECO:0000256" key="11">
    <source>
        <dbReference type="ARBA" id="ARBA00023052"/>
    </source>
</evidence>
<dbReference type="CDD" id="cd02007">
    <property type="entry name" value="TPP_DXS"/>
    <property type="match status" value="1"/>
</dbReference>
<keyword evidence="8" id="KW-0479">Metal-binding</keyword>
<dbReference type="Pfam" id="PF13292">
    <property type="entry name" value="DXP_synthase_N"/>
    <property type="match status" value="2"/>
</dbReference>
<evidence type="ECO:0000256" key="4">
    <source>
        <dbReference type="ARBA" id="ARBA00011081"/>
    </source>
</evidence>
<dbReference type="EC" id="2.2.1.7" evidence="6"/>
<evidence type="ECO:0000256" key="5">
    <source>
        <dbReference type="ARBA" id="ARBA00011738"/>
    </source>
</evidence>
<dbReference type="InterPro" id="IPR029061">
    <property type="entry name" value="THDP-binding"/>
</dbReference>
<evidence type="ECO:0000313" key="15">
    <source>
        <dbReference type="EMBL" id="PCC39917.1"/>
    </source>
</evidence>
<feature type="region of interest" description="Disordered" evidence="13">
    <location>
        <begin position="1"/>
        <end position="78"/>
    </location>
</feature>
<evidence type="ECO:0000313" key="16">
    <source>
        <dbReference type="Proteomes" id="UP000218598"/>
    </source>
</evidence>
<evidence type="ECO:0000256" key="12">
    <source>
        <dbReference type="ARBA" id="ARBA00023229"/>
    </source>
</evidence>
<feature type="domain" description="Transketolase-like pyrimidine-binding" evidence="14">
    <location>
        <begin position="376"/>
        <end position="540"/>
    </location>
</feature>
<organism evidence="15 16">
    <name type="scientific">Brachybacterium alimentarium</name>
    <dbReference type="NCBI Taxonomy" id="47845"/>
    <lineage>
        <taxon>Bacteria</taxon>
        <taxon>Bacillati</taxon>
        <taxon>Actinomycetota</taxon>
        <taxon>Actinomycetes</taxon>
        <taxon>Micrococcales</taxon>
        <taxon>Dermabacteraceae</taxon>
        <taxon>Brachybacterium</taxon>
    </lineage>
</organism>
<evidence type="ECO:0000256" key="7">
    <source>
        <dbReference type="ARBA" id="ARBA00022679"/>
    </source>
</evidence>
<keyword evidence="9" id="KW-0460">Magnesium</keyword>
<keyword evidence="11" id="KW-0786">Thiamine pyrophosphate</keyword>
<dbReference type="SUPFAM" id="SSF52518">
    <property type="entry name" value="Thiamin diphosphate-binding fold (THDP-binding)"/>
    <property type="match status" value="2"/>
</dbReference>
<dbReference type="InterPro" id="IPR005477">
    <property type="entry name" value="Dxylulose-5-P_synthase"/>
</dbReference>
<evidence type="ECO:0000259" key="14">
    <source>
        <dbReference type="SMART" id="SM00861"/>
    </source>
</evidence>
<dbReference type="CDD" id="cd07033">
    <property type="entry name" value="TPP_PYR_DXS_TK_like"/>
    <property type="match status" value="1"/>
</dbReference>
<keyword evidence="10" id="KW-0784">Thiamine biosynthesis</keyword>
<keyword evidence="7" id="KW-0808">Transferase</keyword>
<comment type="pathway">
    <text evidence="3">Metabolic intermediate biosynthesis; 1-deoxy-D-xylulose 5-phosphate biosynthesis; 1-deoxy-D-xylulose 5-phosphate from D-glyceraldehyde 3-phosphate and pyruvate: step 1/1.</text>
</comment>
<dbReference type="PANTHER" id="PTHR43322">
    <property type="entry name" value="1-D-DEOXYXYLULOSE 5-PHOSPHATE SYNTHASE-RELATED"/>
    <property type="match status" value="1"/>
</dbReference>
<name>A0A2A3YKU5_9MICO</name>
<dbReference type="NCBIfam" id="NF003933">
    <property type="entry name" value="PRK05444.2-2"/>
    <property type="match status" value="1"/>
</dbReference>
<dbReference type="GO" id="GO:0009228">
    <property type="term" value="P:thiamine biosynthetic process"/>
    <property type="evidence" value="ECO:0007669"/>
    <property type="project" value="UniProtKB-KW"/>
</dbReference>
<evidence type="ECO:0000256" key="9">
    <source>
        <dbReference type="ARBA" id="ARBA00022842"/>
    </source>
</evidence>
<comment type="caution">
    <text evidence="15">The sequence shown here is derived from an EMBL/GenBank/DDBJ whole genome shotgun (WGS) entry which is preliminary data.</text>
</comment>
<evidence type="ECO:0000256" key="2">
    <source>
        <dbReference type="ARBA" id="ARBA00001964"/>
    </source>
</evidence>
<dbReference type="InterPro" id="IPR009014">
    <property type="entry name" value="Transketo_C/PFOR_II"/>
</dbReference>
<dbReference type="UniPathway" id="UPA00064">
    <property type="reaction ID" value="UER00091"/>
</dbReference>
<proteinExistence type="inferred from homology"/>
<protein>
    <recommendedName>
        <fullName evidence="6">1-deoxy-D-xylulose-5-phosphate synthase</fullName>
        <ecNumber evidence="6">2.2.1.7</ecNumber>
    </recommendedName>
</protein>
<dbReference type="InterPro" id="IPR005475">
    <property type="entry name" value="Transketolase-like_Pyr-bd"/>
</dbReference>
<comment type="cofactor">
    <cofactor evidence="1">
        <name>Mg(2+)</name>
        <dbReference type="ChEBI" id="CHEBI:18420"/>
    </cofactor>
</comment>
<dbReference type="PANTHER" id="PTHR43322:SF5">
    <property type="entry name" value="1-DEOXY-D-XYLULOSE-5-PHOSPHATE SYNTHASE, CHLOROPLASTIC"/>
    <property type="match status" value="1"/>
</dbReference>
<comment type="similarity">
    <text evidence="4">Belongs to the transketolase family. DXPS subfamily.</text>
</comment>
<dbReference type="Gene3D" id="3.40.50.920">
    <property type="match status" value="1"/>
</dbReference>
<evidence type="ECO:0000256" key="10">
    <source>
        <dbReference type="ARBA" id="ARBA00022977"/>
    </source>
</evidence>
<dbReference type="InterPro" id="IPR049557">
    <property type="entry name" value="Transketolase_CS"/>
</dbReference>
<feature type="region of interest" description="Disordered" evidence="13">
    <location>
        <begin position="349"/>
        <end position="376"/>
    </location>
</feature>
<keyword evidence="12" id="KW-0414">Isoprene biosynthesis</keyword>
<evidence type="ECO:0000256" key="13">
    <source>
        <dbReference type="SAM" id="MobiDB-lite"/>
    </source>
</evidence>
<dbReference type="OrthoDB" id="9803371at2"/>
<evidence type="ECO:0000256" key="6">
    <source>
        <dbReference type="ARBA" id="ARBA00013150"/>
    </source>
</evidence>
<dbReference type="Pfam" id="PF02780">
    <property type="entry name" value="Transketolase_C"/>
    <property type="match status" value="1"/>
</dbReference>
<dbReference type="PROSITE" id="PS00801">
    <property type="entry name" value="TRANSKETOLASE_1"/>
    <property type="match status" value="1"/>
</dbReference>
<evidence type="ECO:0000256" key="1">
    <source>
        <dbReference type="ARBA" id="ARBA00001946"/>
    </source>
</evidence>
<dbReference type="AlphaFoldDB" id="A0A2A3YKU5"/>
<dbReference type="Gene3D" id="3.40.50.970">
    <property type="match status" value="2"/>
</dbReference>
<dbReference type="GO" id="GO:0000287">
    <property type="term" value="F:magnesium ion binding"/>
    <property type="evidence" value="ECO:0007669"/>
    <property type="project" value="UniProtKB-ARBA"/>
</dbReference>
<comment type="subunit">
    <text evidence="5">Homodimer.</text>
</comment>
<accession>A0A2A3YKU5</accession>
<dbReference type="GO" id="GO:0016114">
    <property type="term" value="P:terpenoid biosynthetic process"/>
    <property type="evidence" value="ECO:0007669"/>
    <property type="project" value="InterPro"/>
</dbReference>
<dbReference type="GO" id="GO:0008661">
    <property type="term" value="F:1-deoxy-D-xylulose-5-phosphate synthase activity"/>
    <property type="evidence" value="ECO:0007669"/>
    <property type="project" value="UniProtKB-EC"/>
</dbReference>
<dbReference type="GO" id="GO:0005829">
    <property type="term" value="C:cytosol"/>
    <property type="evidence" value="ECO:0007669"/>
    <property type="project" value="TreeGrafter"/>
</dbReference>
<dbReference type="InterPro" id="IPR020826">
    <property type="entry name" value="Transketolase_BS"/>
</dbReference>
<dbReference type="SMART" id="SM00861">
    <property type="entry name" value="Transket_pyr"/>
    <property type="match status" value="1"/>
</dbReference>
<gene>
    <name evidence="15" type="ORF">CIK66_06420</name>
</gene>
<evidence type="ECO:0000256" key="3">
    <source>
        <dbReference type="ARBA" id="ARBA00004980"/>
    </source>
</evidence>
<keyword evidence="16" id="KW-1185">Reference proteome</keyword>